<gene>
    <name evidence="1" type="ORF">V6N12_023343</name>
</gene>
<sequence>MTTLTFDESWQMKIINNINQLNPLNNRKGTKENEKALAQQARGREAPIEQLNPLDLEELDSRYAEFVNELYITGSKKITTSTSMPIPKDAA</sequence>
<dbReference type="Proteomes" id="UP001472677">
    <property type="component" value="Unassembled WGS sequence"/>
</dbReference>
<organism evidence="1 2">
    <name type="scientific">Hibiscus sabdariffa</name>
    <name type="common">roselle</name>
    <dbReference type="NCBI Taxonomy" id="183260"/>
    <lineage>
        <taxon>Eukaryota</taxon>
        <taxon>Viridiplantae</taxon>
        <taxon>Streptophyta</taxon>
        <taxon>Embryophyta</taxon>
        <taxon>Tracheophyta</taxon>
        <taxon>Spermatophyta</taxon>
        <taxon>Magnoliopsida</taxon>
        <taxon>eudicotyledons</taxon>
        <taxon>Gunneridae</taxon>
        <taxon>Pentapetalae</taxon>
        <taxon>rosids</taxon>
        <taxon>malvids</taxon>
        <taxon>Malvales</taxon>
        <taxon>Malvaceae</taxon>
        <taxon>Malvoideae</taxon>
        <taxon>Hibiscus</taxon>
    </lineage>
</organism>
<accession>A0ABR2FXF3</accession>
<proteinExistence type="predicted"/>
<comment type="caution">
    <text evidence="1">The sequence shown here is derived from an EMBL/GenBank/DDBJ whole genome shotgun (WGS) entry which is preliminary data.</text>
</comment>
<protein>
    <submittedName>
        <fullName evidence="1">Uncharacterized protein</fullName>
    </submittedName>
</protein>
<dbReference type="EMBL" id="JBBPBM010000004">
    <property type="protein sequence ID" value="KAK8588933.1"/>
    <property type="molecule type" value="Genomic_DNA"/>
</dbReference>
<name>A0ABR2FXF3_9ROSI</name>
<evidence type="ECO:0000313" key="2">
    <source>
        <dbReference type="Proteomes" id="UP001472677"/>
    </source>
</evidence>
<keyword evidence="2" id="KW-1185">Reference proteome</keyword>
<evidence type="ECO:0000313" key="1">
    <source>
        <dbReference type="EMBL" id="KAK8588933.1"/>
    </source>
</evidence>
<reference evidence="1 2" key="1">
    <citation type="journal article" date="2024" name="G3 (Bethesda)">
        <title>Genome assembly of Hibiscus sabdariffa L. provides insights into metabolisms of medicinal natural products.</title>
        <authorList>
            <person name="Kim T."/>
        </authorList>
    </citation>
    <scope>NUCLEOTIDE SEQUENCE [LARGE SCALE GENOMIC DNA]</scope>
    <source>
        <strain evidence="1">TK-2024</strain>
        <tissue evidence="1">Old leaves</tissue>
    </source>
</reference>